<feature type="signal peptide" evidence="9">
    <location>
        <begin position="1"/>
        <end position="29"/>
    </location>
</feature>
<feature type="transmembrane region" description="Helical" evidence="8">
    <location>
        <begin position="264"/>
        <end position="288"/>
    </location>
</feature>
<dbReference type="InterPro" id="IPR029020">
    <property type="entry name" value="Ammonium/urea_transptr"/>
</dbReference>
<evidence type="ECO:0000313" key="12">
    <source>
        <dbReference type="Proteomes" id="UP001499951"/>
    </source>
</evidence>
<evidence type="ECO:0000256" key="9">
    <source>
        <dbReference type="SAM" id="SignalP"/>
    </source>
</evidence>
<feature type="chain" id="PRO_5047082953" description="Ammonium transporter" evidence="9">
    <location>
        <begin position="30"/>
        <end position="443"/>
    </location>
</feature>
<dbReference type="PROSITE" id="PS01219">
    <property type="entry name" value="AMMONIUM_TRANSP"/>
    <property type="match status" value="1"/>
</dbReference>
<proteinExistence type="inferred from homology"/>
<dbReference type="EMBL" id="BAAADD010000009">
    <property type="protein sequence ID" value="GAA0582195.1"/>
    <property type="molecule type" value="Genomic_DNA"/>
</dbReference>
<organism evidence="11 12">
    <name type="scientific">Rhizomicrobium electricum</name>
    <dbReference type="NCBI Taxonomy" id="480070"/>
    <lineage>
        <taxon>Bacteria</taxon>
        <taxon>Pseudomonadati</taxon>
        <taxon>Pseudomonadota</taxon>
        <taxon>Alphaproteobacteria</taxon>
        <taxon>Micropepsales</taxon>
        <taxon>Micropepsaceae</taxon>
        <taxon>Rhizomicrobium</taxon>
    </lineage>
</organism>
<keyword evidence="12" id="KW-1185">Reference proteome</keyword>
<gene>
    <name evidence="11" type="ORF">GCM10008942_33900</name>
</gene>
<dbReference type="PANTHER" id="PTHR43029">
    <property type="entry name" value="AMMONIUM TRANSPORTER MEP2"/>
    <property type="match status" value="1"/>
</dbReference>
<keyword evidence="9" id="KW-0732">Signal</keyword>
<keyword evidence="3 8" id="KW-0813">Transport</keyword>
<feature type="domain" description="Ammonium transporter AmtB-like" evidence="10">
    <location>
        <begin position="40"/>
        <end position="440"/>
    </location>
</feature>
<feature type="transmembrane region" description="Helical" evidence="8">
    <location>
        <begin position="198"/>
        <end position="219"/>
    </location>
</feature>
<comment type="subcellular location">
    <subcellularLocation>
        <location evidence="8">Cell membrane</location>
        <topology evidence="8">Multi-pass membrane protein</topology>
    </subcellularLocation>
    <subcellularLocation>
        <location evidence="1">Membrane</location>
        <topology evidence="1">Multi-pass membrane protein</topology>
    </subcellularLocation>
</comment>
<feature type="transmembrane region" description="Helical" evidence="8">
    <location>
        <begin position="295"/>
        <end position="315"/>
    </location>
</feature>
<evidence type="ECO:0000256" key="4">
    <source>
        <dbReference type="ARBA" id="ARBA00022692"/>
    </source>
</evidence>
<dbReference type="InterPro" id="IPR001905">
    <property type="entry name" value="Ammonium_transpt"/>
</dbReference>
<dbReference type="PANTHER" id="PTHR43029:SF10">
    <property type="entry name" value="AMMONIUM TRANSPORTER MEP2"/>
    <property type="match status" value="1"/>
</dbReference>
<comment type="similarity">
    <text evidence="2 8">Belongs to the ammonia transporter channel (TC 1.A.11.2) family.</text>
</comment>
<name>A0ABP3Q3F1_9PROT</name>
<sequence>MKGSNMKKLAHGALAGLAALVAMSGAAFAAGPKIDTGDTAWMLTSSALVLLMTIPGLALFYGGMVRRKNVLATMAQSFGATCLVTVLWYIIGYSIAFTTNPDANLNQVIGGFDNLFLKGMTLNSQNALAGTIPESVYMFFQMTFAIITPALIAGALADRMKYSAFLWFMGLWLLFVYSPVAHWVWGGGWLGVKGALDYAGGSVVHLNAGTAALVTCLVLGKRKGYGTENMAPHNLVLSVIGASLLWVGWFGFNAGSAVTSNVNAGMAAAATQIATASAALSWSFVEWLIAKKPSVLGLISGAVAGLVAITPASGFVDATGAFFIGLIAGVVCYTSSVWVKKWIGYDDALDAWGVHGVGGALGAILTGVFAKNAINSLGKGWLYDGNVAQLGIQGLDILAVFLYSGIVTFIILKLIDLVIGLRVSPEVEVEGLDINLHGETVHG</sequence>
<keyword evidence="5 8" id="KW-1133">Transmembrane helix</keyword>
<keyword evidence="7 8" id="KW-0924">Ammonia transport</keyword>
<dbReference type="InterPro" id="IPR018047">
    <property type="entry name" value="Ammonium_transpt_CS"/>
</dbReference>
<comment type="caution">
    <text evidence="11">The sequence shown here is derived from an EMBL/GenBank/DDBJ whole genome shotgun (WGS) entry which is preliminary data.</text>
</comment>
<evidence type="ECO:0000256" key="5">
    <source>
        <dbReference type="ARBA" id="ARBA00022989"/>
    </source>
</evidence>
<feature type="transmembrane region" description="Helical" evidence="8">
    <location>
        <begin position="70"/>
        <end position="91"/>
    </location>
</feature>
<evidence type="ECO:0000256" key="7">
    <source>
        <dbReference type="ARBA" id="ARBA00023177"/>
    </source>
</evidence>
<dbReference type="RefSeq" id="WP_166935259.1">
    <property type="nucleotide sequence ID" value="NZ_BAAADD010000009.1"/>
</dbReference>
<keyword evidence="4 8" id="KW-0812">Transmembrane</keyword>
<protein>
    <recommendedName>
        <fullName evidence="8">Ammonium transporter</fullName>
    </recommendedName>
</protein>
<evidence type="ECO:0000256" key="8">
    <source>
        <dbReference type="RuleBase" id="RU362002"/>
    </source>
</evidence>
<accession>A0ABP3Q3F1</accession>
<dbReference type="Proteomes" id="UP001499951">
    <property type="component" value="Unassembled WGS sequence"/>
</dbReference>
<feature type="transmembrane region" description="Helical" evidence="8">
    <location>
        <begin position="390"/>
        <end position="412"/>
    </location>
</feature>
<feature type="transmembrane region" description="Helical" evidence="8">
    <location>
        <begin position="321"/>
        <end position="339"/>
    </location>
</feature>
<feature type="transmembrane region" description="Helical" evidence="8">
    <location>
        <begin position="136"/>
        <end position="157"/>
    </location>
</feature>
<feature type="transmembrane region" description="Helical" evidence="8">
    <location>
        <begin position="39"/>
        <end position="63"/>
    </location>
</feature>
<dbReference type="InterPro" id="IPR024041">
    <property type="entry name" value="NH4_transpt_AmtB-like_dom"/>
</dbReference>
<feature type="transmembrane region" description="Helical" evidence="8">
    <location>
        <begin position="231"/>
        <end position="252"/>
    </location>
</feature>
<feature type="transmembrane region" description="Helical" evidence="8">
    <location>
        <begin position="351"/>
        <end position="370"/>
    </location>
</feature>
<dbReference type="Gene3D" id="1.10.3430.10">
    <property type="entry name" value="Ammonium transporter AmtB like domains"/>
    <property type="match status" value="1"/>
</dbReference>
<evidence type="ECO:0000256" key="6">
    <source>
        <dbReference type="ARBA" id="ARBA00023136"/>
    </source>
</evidence>
<evidence type="ECO:0000256" key="2">
    <source>
        <dbReference type="ARBA" id="ARBA00005887"/>
    </source>
</evidence>
<evidence type="ECO:0000313" key="11">
    <source>
        <dbReference type="EMBL" id="GAA0582195.1"/>
    </source>
</evidence>
<keyword evidence="6 8" id="KW-0472">Membrane</keyword>
<evidence type="ECO:0000259" key="10">
    <source>
        <dbReference type="Pfam" id="PF00909"/>
    </source>
</evidence>
<dbReference type="Pfam" id="PF00909">
    <property type="entry name" value="Ammonium_transp"/>
    <property type="match status" value="1"/>
</dbReference>
<reference evidence="12" key="1">
    <citation type="journal article" date="2019" name="Int. J. Syst. Evol. Microbiol.">
        <title>The Global Catalogue of Microorganisms (GCM) 10K type strain sequencing project: providing services to taxonomists for standard genome sequencing and annotation.</title>
        <authorList>
            <consortium name="The Broad Institute Genomics Platform"/>
            <consortium name="The Broad Institute Genome Sequencing Center for Infectious Disease"/>
            <person name="Wu L."/>
            <person name="Ma J."/>
        </authorList>
    </citation>
    <scope>NUCLEOTIDE SEQUENCE [LARGE SCALE GENOMIC DNA]</scope>
    <source>
        <strain evidence="12">JCM 15089</strain>
    </source>
</reference>
<feature type="transmembrane region" description="Helical" evidence="8">
    <location>
        <begin position="164"/>
        <end position="186"/>
    </location>
</feature>
<dbReference type="NCBIfam" id="TIGR00836">
    <property type="entry name" value="amt"/>
    <property type="match status" value="1"/>
</dbReference>
<evidence type="ECO:0000256" key="1">
    <source>
        <dbReference type="ARBA" id="ARBA00004141"/>
    </source>
</evidence>
<dbReference type="SUPFAM" id="SSF111352">
    <property type="entry name" value="Ammonium transporter"/>
    <property type="match status" value="1"/>
</dbReference>
<evidence type="ECO:0000256" key="3">
    <source>
        <dbReference type="ARBA" id="ARBA00022448"/>
    </source>
</evidence>